<dbReference type="RefSeq" id="WP_240275606.1">
    <property type="nucleotide sequence ID" value="NZ_JAKNTL010000007.1"/>
</dbReference>
<protein>
    <submittedName>
        <fullName evidence="5">Stage V sporulation protein D</fullName>
    </submittedName>
</protein>
<evidence type="ECO:0000256" key="2">
    <source>
        <dbReference type="ARBA" id="ARBA00007171"/>
    </source>
</evidence>
<dbReference type="Gene3D" id="3.30.10.20">
    <property type="match status" value="1"/>
</dbReference>
<dbReference type="InterPro" id="IPR036138">
    <property type="entry name" value="PBP_dimer_sf"/>
</dbReference>
<dbReference type="SMART" id="SM00740">
    <property type="entry name" value="PASTA"/>
    <property type="match status" value="1"/>
</dbReference>
<dbReference type="Pfam" id="PF00905">
    <property type="entry name" value="Transpeptidase"/>
    <property type="match status" value="1"/>
</dbReference>
<organism evidence="5 6">
    <name type="scientific">Romboutsia hominis</name>
    <dbReference type="NCBI Taxonomy" id="1507512"/>
    <lineage>
        <taxon>Bacteria</taxon>
        <taxon>Bacillati</taxon>
        <taxon>Bacillota</taxon>
        <taxon>Clostridia</taxon>
        <taxon>Peptostreptococcales</taxon>
        <taxon>Peptostreptococcaceae</taxon>
        <taxon>Romboutsia</taxon>
    </lineage>
</organism>
<dbReference type="PANTHER" id="PTHR30627">
    <property type="entry name" value="PEPTIDOGLYCAN D,D-TRANSPEPTIDASE"/>
    <property type="match status" value="1"/>
</dbReference>
<sequence>MSKKVKRISKKRLVLVLMLACILFLGLTFRTGYLQLVKGEWLSTKAIEQQTREIPIEPKRGTIYDRNMKELAVSVTKYTVWCKPVEVKDKKSAATQVAEILDKEYEDVYKQVNKKNMALVKIERWIDDEKATKIREAKIPGIWVAEDNQRYYPYGNFASYVLGHTSSDSQGIAGIEMQYDKYLKGQAGKLIVSTDASGREIPRGMEQYYEPVQGKGLVLTIDEVIQHYTEKAVQKAYEINNAKRVTVVAMDPKTGDILSLASKPDYDPNDPRTPIYPYYQEELDKYSEKDKIQGYYKMWRNPAISDTYEPGSTFKLITSSSGLEENVIKENDKFTCTGGVTIKGQRIKCWRHYRPHGEQSFKEGVQNSCNPVFIEVGNRLGVSKLYDYIEGFGFMDKTNIDLPGEAKGILYNEKNVGPVELATISFGQSISVTPIQLITAISSIANDGNRMEPRFVKAYTDNQGNVIEEIKPTKVKQVISEETSKKMMDIVESVVSQGSGKAAYIPGYRIGGKTGTAQKVIDGRYAQGKYICSFIGIAPTDDPQIVVLAIVDEPTGVSAFGSTTAGPIVKEIMNDALPYLGVEPKYSEEEKEEFEKNKVTVPDVRDLAIEDAVKALEDVNLIPNLDTDIEIPKGTKVIDMFPKPGIKVDEESSIALYFK</sequence>
<dbReference type="Pfam" id="PF03717">
    <property type="entry name" value="PBP_dimer"/>
    <property type="match status" value="1"/>
</dbReference>
<dbReference type="Gene3D" id="3.40.710.10">
    <property type="entry name" value="DD-peptidase/beta-lactamase superfamily"/>
    <property type="match status" value="1"/>
</dbReference>
<evidence type="ECO:0000313" key="5">
    <source>
        <dbReference type="EMBL" id="CEI73806.1"/>
    </source>
</evidence>
<feature type="domain" description="PASTA" evidence="4">
    <location>
        <begin position="595"/>
        <end position="659"/>
    </location>
</feature>
<name>A0A2P2BTW5_9FIRM</name>
<dbReference type="InterPro" id="IPR005311">
    <property type="entry name" value="PBP_dimer"/>
</dbReference>
<dbReference type="NCBIfam" id="TIGR02214">
    <property type="entry name" value="spoVD_pbp"/>
    <property type="match status" value="1"/>
</dbReference>
<dbReference type="AlphaFoldDB" id="A0A2P2BTW5"/>
<evidence type="ECO:0000256" key="3">
    <source>
        <dbReference type="ARBA" id="ARBA00023136"/>
    </source>
</evidence>
<dbReference type="InterPro" id="IPR050515">
    <property type="entry name" value="Beta-lactam/transpept"/>
</dbReference>
<evidence type="ECO:0000313" key="6">
    <source>
        <dbReference type="Proteomes" id="UP000245695"/>
    </source>
</evidence>
<dbReference type="EMBL" id="LN650648">
    <property type="protein sequence ID" value="CEI73806.1"/>
    <property type="molecule type" value="Genomic_DNA"/>
</dbReference>
<dbReference type="InterPro" id="IPR005543">
    <property type="entry name" value="PASTA_dom"/>
</dbReference>
<dbReference type="InterPro" id="IPR012338">
    <property type="entry name" value="Beta-lactam/transpept-like"/>
</dbReference>
<keyword evidence="6" id="KW-1185">Reference proteome</keyword>
<dbReference type="CDD" id="cd06577">
    <property type="entry name" value="PASTA_pknB"/>
    <property type="match status" value="1"/>
</dbReference>
<dbReference type="InterPro" id="IPR001460">
    <property type="entry name" value="PCN-bd_Tpept"/>
</dbReference>
<proteinExistence type="inferred from homology"/>
<dbReference type="SUPFAM" id="SSF56601">
    <property type="entry name" value="beta-lactamase/transpeptidase-like"/>
    <property type="match status" value="1"/>
</dbReference>
<reference evidence="5 6" key="1">
    <citation type="submission" date="2014-09" db="EMBL/GenBank/DDBJ databases">
        <authorList>
            <person name="Hornung B.V."/>
        </authorList>
    </citation>
    <scope>NUCLEOTIDE SEQUENCE [LARGE SCALE GENOMIC DNA]</scope>
    <source>
        <strain evidence="5 6">FRIFI</strain>
    </source>
</reference>
<comment type="subcellular location">
    <subcellularLocation>
        <location evidence="1">Membrane</location>
    </subcellularLocation>
</comment>
<dbReference type="Proteomes" id="UP000245695">
    <property type="component" value="Chromosome 1"/>
</dbReference>
<dbReference type="Gene3D" id="3.90.1310.10">
    <property type="entry name" value="Penicillin-binding protein 2a (Domain 2)"/>
    <property type="match status" value="1"/>
</dbReference>
<dbReference type="PROSITE" id="PS51178">
    <property type="entry name" value="PASTA"/>
    <property type="match status" value="1"/>
</dbReference>
<evidence type="ECO:0000256" key="1">
    <source>
        <dbReference type="ARBA" id="ARBA00004370"/>
    </source>
</evidence>
<dbReference type="Pfam" id="PF03793">
    <property type="entry name" value="PASTA"/>
    <property type="match status" value="1"/>
</dbReference>
<dbReference type="SUPFAM" id="SSF56519">
    <property type="entry name" value="Penicillin binding protein dimerisation domain"/>
    <property type="match status" value="1"/>
</dbReference>
<accession>A0A2P2BTW5</accession>
<dbReference type="KEGG" id="rhom:FRIFI_2279"/>
<dbReference type="InterPro" id="IPR011927">
    <property type="entry name" value="SpoVD_pbp"/>
</dbReference>
<dbReference type="GO" id="GO:0005886">
    <property type="term" value="C:plasma membrane"/>
    <property type="evidence" value="ECO:0007669"/>
    <property type="project" value="TreeGrafter"/>
</dbReference>
<keyword evidence="3" id="KW-0472">Membrane</keyword>
<gene>
    <name evidence="5" type="ORF">FRIFI_2279</name>
</gene>
<comment type="similarity">
    <text evidence="2">Belongs to the transpeptidase family.</text>
</comment>
<dbReference type="GO" id="GO:0071555">
    <property type="term" value="P:cell wall organization"/>
    <property type="evidence" value="ECO:0007669"/>
    <property type="project" value="TreeGrafter"/>
</dbReference>
<dbReference type="GO" id="GO:0008658">
    <property type="term" value="F:penicillin binding"/>
    <property type="evidence" value="ECO:0007669"/>
    <property type="project" value="InterPro"/>
</dbReference>
<evidence type="ECO:0000259" key="4">
    <source>
        <dbReference type="PROSITE" id="PS51178"/>
    </source>
</evidence>
<dbReference type="PANTHER" id="PTHR30627:SF1">
    <property type="entry name" value="PEPTIDOGLYCAN D,D-TRANSPEPTIDASE FTSI"/>
    <property type="match status" value="1"/>
</dbReference>